<feature type="region of interest" description="Disordered" evidence="1">
    <location>
        <begin position="186"/>
        <end position="222"/>
    </location>
</feature>
<dbReference type="Proteomes" id="UP000324629">
    <property type="component" value="Unassembled WGS sequence"/>
</dbReference>
<keyword evidence="3" id="KW-1185">Reference proteome</keyword>
<feature type="compositionally biased region" description="Polar residues" evidence="1">
    <location>
        <begin position="40"/>
        <end position="56"/>
    </location>
</feature>
<evidence type="ECO:0000256" key="1">
    <source>
        <dbReference type="SAM" id="MobiDB-lite"/>
    </source>
</evidence>
<protein>
    <submittedName>
        <fullName evidence="2">Uncharacterized protein</fullName>
    </submittedName>
</protein>
<evidence type="ECO:0000313" key="3">
    <source>
        <dbReference type="Proteomes" id="UP000324629"/>
    </source>
</evidence>
<feature type="region of interest" description="Disordered" evidence="1">
    <location>
        <begin position="34"/>
        <end position="137"/>
    </location>
</feature>
<feature type="compositionally biased region" description="Polar residues" evidence="1">
    <location>
        <begin position="12"/>
        <end position="21"/>
    </location>
</feature>
<sequence length="222" mass="22983">MDLSDCQGLAPATNSPDTTSFTFKCDVGSKEAVHHKVSSAEISSTKSPMNESSNDPVRTGVDLLPKAGSESPAASGLSPNPEVLGLGSKVDRNSQSEVPCFADSHPPSPSSDTPLPDSTTAHVSDLDSGTVTTSSLTPMSSRTVAVYPESMTCVLTHEVTQSVTETGLNMGPSSSATAEISVVHCDSSEQRSPDTSHICSPVQSSTTPNTGFLIDLDAQAER</sequence>
<feature type="region of interest" description="Disordered" evidence="1">
    <location>
        <begin position="1"/>
        <end position="21"/>
    </location>
</feature>
<feature type="compositionally biased region" description="Low complexity" evidence="1">
    <location>
        <begin position="110"/>
        <end position="120"/>
    </location>
</feature>
<name>A0A5J4NQQ9_9TREM</name>
<feature type="compositionally biased region" description="Polar residues" evidence="1">
    <location>
        <begin position="195"/>
        <end position="210"/>
    </location>
</feature>
<organism evidence="2 3">
    <name type="scientific">Paragonimus westermani</name>
    <dbReference type="NCBI Taxonomy" id="34504"/>
    <lineage>
        <taxon>Eukaryota</taxon>
        <taxon>Metazoa</taxon>
        <taxon>Spiralia</taxon>
        <taxon>Lophotrochozoa</taxon>
        <taxon>Platyhelminthes</taxon>
        <taxon>Trematoda</taxon>
        <taxon>Digenea</taxon>
        <taxon>Plagiorchiida</taxon>
        <taxon>Troglotremata</taxon>
        <taxon>Troglotrematidae</taxon>
        <taxon>Paragonimus</taxon>
    </lineage>
</organism>
<feature type="compositionally biased region" description="Polar residues" evidence="1">
    <location>
        <begin position="127"/>
        <end position="137"/>
    </location>
</feature>
<comment type="caution">
    <text evidence="2">The sequence shown here is derived from an EMBL/GenBank/DDBJ whole genome shotgun (WGS) entry which is preliminary data.</text>
</comment>
<dbReference type="EMBL" id="QNGE01001350">
    <property type="protein sequence ID" value="KAA3677769.1"/>
    <property type="molecule type" value="Genomic_DNA"/>
</dbReference>
<accession>A0A5J4NQQ9</accession>
<reference evidence="2 3" key="1">
    <citation type="journal article" date="2019" name="Gigascience">
        <title>Whole-genome sequence of the oriental lung fluke Paragonimus westermani.</title>
        <authorList>
            <person name="Oey H."/>
            <person name="Zakrzewski M."/>
            <person name="Narain K."/>
            <person name="Devi K.R."/>
            <person name="Agatsuma T."/>
            <person name="Nawaratna S."/>
            <person name="Gobert G.N."/>
            <person name="Jones M.K."/>
            <person name="Ragan M.A."/>
            <person name="McManus D.P."/>
            <person name="Krause L."/>
        </authorList>
    </citation>
    <scope>NUCLEOTIDE SEQUENCE [LARGE SCALE GENOMIC DNA]</scope>
    <source>
        <strain evidence="2 3">IND2009</strain>
    </source>
</reference>
<evidence type="ECO:0000313" key="2">
    <source>
        <dbReference type="EMBL" id="KAA3677769.1"/>
    </source>
</evidence>
<gene>
    <name evidence="2" type="ORF">DEA37_0011581</name>
</gene>
<dbReference type="AlphaFoldDB" id="A0A5J4NQQ9"/>
<proteinExistence type="predicted"/>